<keyword evidence="4" id="KW-0547">Nucleotide-binding</keyword>
<keyword evidence="11" id="KW-1185">Reference proteome</keyword>
<keyword evidence="5" id="KW-0378">Hydrolase</keyword>
<dbReference type="InterPro" id="IPR003495">
    <property type="entry name" value="CobW/HypB/UreG_nucleotide-bd"/>
</dbReference>
<protein>
    <recommendedName>
        <fullName evidence="8">Hydrogenase maturation factor HypB</fullName>
    </recommendedName>
</protein>
<accession>A0ABS9MS27</accession>
<name>A0ABS9MS27_9BURK</name>
<keyword evidence="2" id="KW-0533">Nickel</keyword>
<evidence type="ECO:0000256" key="6">
    <source>
        <dbReference type="ARBA" id="ARBA00022833"/>
    </source>
</evidence>
<dbReference type="PANTHER" id="PTHR30134">
    <property type="entry name" value="HYDROGENASE PROTEIN ASSEMBLY PROTEIN, NICKEL CHAPERONE"/>
    <property type="match status" value="1"/>
</dbReference>
<evidence type="ECO:0000259" key="9">
    <source>
        <dbReference type="Pfam" id="PF02492"/>
    </source>
</evidence>
<evidence type="ECO:0000256" key="2">
    <source>
        <dbReference type="ARBA" id="ARBA00022596"/>
    </source>
</evidence>
<keyword evidence="7" id="KW-0342">GTP-binding</keyword>
<evidence type="ECO:0000256" key="1">
    <source>
        <dbReference type="ARBA" id="ARBA00006211"/>
    </source>
</evidence>
<dbReference type="InterPro" id="IPR027417">
    <property type="entry name" value="P-loop_NTPase"/>
</dbReference>
<comment type="caution">
    <text evidence="10">The sequence shown here is derived from an EMBL/GenBank/DDBJ whole genome shotgun (WGS) entry which is preliminary data.</text>
</comment>
<dbReference type="SUPFAM" id="SSF52540">
    <property type="entry name" value="P-loop containing nucleoside triphosphate hydrolases"/>
    <property type="match status" value="1"/>
</dbReference>
<feature type="domain" description="CobW/HypB/UreG nucleotide-binding" evidence="9">
    <location>
        <begin position="78"/>
        <end position="235"/>
    </location>
</feature>
<dbReference type="EMBL" id="JAKNCT010000009">
    <property type="protein sequence ID" value="MCG5031415.1"/>
    <property type="molecule type" value="Genomic_DNA"/>
</dbReference>
<evidence type="ECO:0000256" key="8">
    <source>
        <dbReference type="ARBA" id="ARBA00035238"/>
    </source>
</evidence>
<dbReference type="Gene3D" id="3.40.50.300">
    <property type="entry name" value="P-loop containing nucleotide triphosphate hydrolases"/>
    <property type="match status" value="1"/>
</dbReference>
<evidence type="ECO:0000256" key="4">
    <source>
        <dbReference type="ARBA" id="ARBA00022741"/>
    </source>
</evidence>
<evidence type="ECO:0000256" key="7">
    <source>
        <dbReference type="ARBA" id="ARBA00023134"/>
    </source>
</evidence>
<dbReference type="RefSeq" id="WP_237979149.1">
    <property type="nucleotide sequence ID" value="NZ_JAKNCT010000009.1"/>
</dbReference>
<dbReference type="Pfam" id="PF02492">
    <property type="entry name" value="cobW"/>
    <property type="match status" value="1"/>
</dbReference>
<comment type="similarity">
    <text evidence="1">Belongs to the SIMIBI class G3E GTPase family. HypB/HupM subfamily.</text>
</comment>
<dbReference type="PIRSF" id="PIRSF005624">
    <property type="entry name" value="Ni-bind_GTPase"/>
    <property type="match status" value="1"/>
</dbReference>
<dbReference type="CDD" id="cd05390">
    <property type="entry name" value="HypB"/>
    <property type="match status" value="1"/>
</dbReference>
<keyword evidence="3" id="KW-0479">Metal-binding</keyword>
<organism evidence="10 11">
    <name type="scientific">Mesosutterella porci</name>
    <dbReference type="NCBI Taxonomy" id="2915351"/>
    <lineage>
        <taxon>Bacteria</taxon>
        <taxon>Pseudomonadati</taxon>
        <taxon>Pseudomonadota</taxon>
        <taxon>Betaproteobacteria</taxon>
        <taxon>Burkholderiales</taxon>
        <taxon>Sutterellaceae</taxon>
        <taxon>Mesosutterella</taxon>
    </lineage>
</organism>
<dbReference type="Proteomes" id="UP001297600">
    <property type="component" value="Unassembled WGS sequence"/>
</dbReference>
<dbReference type="NCBIfam" id="TIGR00073">
    <property type="entry name" value="hypB"/>
    <property type="match status" value="1"/>
</dbReference>
<evidence type="ECO:0000313" key="11">
    <source>
        <dbReference type="Proteomes" id="UP001297600"/>
    </source>
</evidence>
<keyword evidence="6" id="KW-0862">Zinc</keyword>
<reference evidence="10 11" key="1">
    <citation type="submission" date="2022-02" db="EMBL/GenBank/DDBJ databases">
        <title>Mesosutterella porci, a novel member of the family Sutterellaceae from pig feces.</title>
        <authorList>
            <person name="Wylensek D."/>
            <person name="Clavel T."/>
        </authorList>
    </citation>
    <scope>NUCLEOTIDE SEQUENCE [LARGE SCALE GENOMIC DNA]</scope>
    <source>
        <strain evidence="11">oilRF-744-wt-GAM-9</strain>
    </source>
</reference>
<sequence length="263" mass="28682">MCTTCGCGGNHSHIHAHTDENSNVTIHAGEDGHDHDHHHHDEGSRTISVEEDILARNNADAAKNRAFFASRGILALNFVSSPGSGKTELLAATIRRADPKKLPITVIEGDQETNNDADRIRSAGARSVQINTGKGCHLDAAMVAHALEHLNPEPGSACLIENVGNLVCPAEFDLGEAHKVVVISVTEGADKPLKYPDMFRAADLMLINKIDLLPYVDFDIDKCEEYARRVNPKIRSMRVSATKGDGLERWIKWLEAELTLASL</sequence>
<evidence type="ECO:0000256" key="5">
    <source>
        <dbReference type="ARBA" id="ARBA00022801"/>
    </source>
</evidence>
<evidence type="ECO:0000313" key="10">
    <source>
        <dbReference type="EMBL" id="MCG5031415.1"/>
    </source>
</evidence>
<proteinExistence type="inferred from homology"/>
<evidence type="ECO:0000256" key="3">
    <source>
        <dbReference type="ARBA" id="ARBA00022723"/>
    </source>
</evidence>
<gene>
    <name evidence="10" type="primary">hypB</name>
    <name evidence="10" type="ORF">MAF45_08180</name>
</gene>
<dbReference type="InterPro" id="IPR004392">
    <property type="entry name" value="Hyd_mat_HypB"/>
</dbReference>
<dbReference type="PANTHER" id="PTHR30134:SF2">
    <property type="entry name" value="HYDROGENASE MATURATION FACTOR HYPB"/>
    <property type="match status" value="1"/>
</dbReference>